<keyword evidence="11" id="KW-1185">Reference proteome</keyword>
<dbReference type="SUPFAM" id="SSF143800">
    <property type="entry name" value="L28p-like"/>
    <property type="match status" value="1"/>
</dbReference>
<keyword evidence="4 9" id="KW-0699">rRNA-binding</keyword>
<evidence type="ECO:0000256" key="1">
    <source>
        <dbReference type="ARBA" id="ARBA00003795"/>
    </source>
</evidence>
<evidence type="ECO:0000256" key="8">
    <source>
        <dbReference type="ARBA" id="ARBA00035687"/>
    </source>
</evidence>
<dbReference type="PROSITE" id="PS01143">
    <property type="entry name" value="RIBOSOMAL_L31"/>
    <property type="match status" value="1"/>
</dbReference>
<evidence type="ECO:0000256" key="9">
    <source>
        <dbReference type="HAMAP-Rule" id="MF_00501"/>
    </source>
</evidence>
<keyword evidence="5 9" id="KW-0694">RNA-binding</keyword>
<evidence type="ECO:0000256" key="2">
    <source>
        <dbReference type="ARBA" id="ARBA00009296"/>
    </source>
</evidence>
<evidence type="ECO:0000256" key="4">
    <source>
        <dbReference type="ARBA" id="ARBA00022730"/>
    </source>
</evidence>
<dbReference type="PANTHER" id="PTHR33280:SF6">
    <property type="entry name" value="LARGE RIBOSOMAL SUBUNIT PROTEIN BL31A"/>
    <property type="match status" value="1"/>
</dbReference>
<dbReference type="EMBL" id="JACICC010000003">
    <property type="protein sequence ID" value="MBB3809544.1"/>
    <property type="molecule type" value="Genomic_DNA"/>
</dbReference>
<dbReference type="HAMAP" id="MF_00501">
    <property type="entry name" value="Ribosomal_bL31_1"/>
    <property type="match status" value="1"/>
</dbReference>
<dbReference type="PANTHER" id="PTHR33280">
    <property type="entry name" value="50S RIBOSOMAL PROTEIN L31, CHLOROPLASTIC"/>
    <property type="match status" value="1"/>
</dbReference>
<dbReference type="NCBIfam" id="NF001809">
    <property type="entry name" value="PRK00528.1"/>
    <property type="match status" value="1"/>
</dbReference>
<dbReference type="Proteomes" id="UP000537592">
    <property type="component" value="Unassembled WGS sequence"/>
</dbReference>
<keyword evidence="7 9" id="KW-0687">Ribonucleoprotein</keyword>
<dbReference type="Gene3D" id="4.10.830.30">
    <property type="entry name" value="Ribosomal protein L31"/>
    <property type="match status" value="1"/>
</dbReference>
<dbReference type="RefSeq" id="WP_183751714.1">
    <property type="nucleotide sequence ID" value="NZ_JACICC010000003.1"/>
</dbReference>
<gene>
    <name evidence="9" type="primary">rpmE</name>
    <name evidence="10" type="ORF">FHS81_001626</name>
</gene>
<comment type="caution">
    <text evidence="10">The sequence shown here is derived from an EMBL/GenBank/DDBJ whole genome shotgun (WGS) entry which is preliminary data.</text>
</comment>
<dbReference type="InterPro" id="IPR002150">
    <property type="entry name" value="Ribosomal_bL31"/>
</dbReference>
<dbReference type="NCBIfam" id="TIGR00105">
    <property type="entry name" value="L31"/>
    <property type="match status" value="1"/>
</dbReference>
<comment type="subunit">
    <text evidence="3 9">Part of the 50S ribosomal subunit.</text>
</comment>
<protein>
    <recommendedName>
        <fullName evidence="8 9">Large ribosomal subunit protein bL31</fullName>
    </recommendedName>
</protein>
<accession>A0A7W5Z4H6</accession>
<keyword evidence="6 9" id="KW-0689">Ribosomal protein</keyword>
<organism evidence="10 11">
    <name type="scientific">Pseudochelatococcus contaminans</name>
    <dbReference type="NCBI Taxonomy" id="1538103"/>
    <lineage>
        <taxon>Bacteria</taxon>
        <taxon>Pseudomonadati</taxon>
        <taxon>Pseudomonadota</taxon>
        <taxon>Alphaproteobacteria</taxon>
        <taxon>Hyphomicrobiales</taxon>
        <taxon>Chelatococcaceae</taxon>
        <taxon>Pseudochelatococcus</taxon>
    </lineage>
</organism>
<dbReference type="PRINTS" id="PR01249">
    <property type="entry name" value="RIBOSOMALL31"/>
</dbReference>
<evidence type="ECO:0000256" key="3">
    <source>
        <dbReference type="ARBA" id="ARBA00011838"/>
    </source>
</evidence>
<evidence type="ECO:0000313" key="10">
    <source>
        <dbReference type="EMBL" id="MBB3809544.1"/>
    </source>
</evidence>
<dbReference type="GO" id="GO:0005840">
    <property type="term" value="C:ribosome"/>
    <property type="evidence" value="ECO:0007669"/>
    <property type="project" value="UniProtKB-KW"/>
</dbReference>
<dbReference type="InterPro" id="IPR042105">
    <property type="entry name" value="Ribosomal_bL31_sf"/>
</dbReference>
<dbReference type="AlphaFoldDB" id="A0A7W5Z4H6"/>
<evidence type="ECO:0000256" key="7">
    <source>
        <dbReference type="ARBA" id="ARBA00023274"/>
    </source>
</evidence>
<dbReference type="GO" id="GO:0006412">
    <property type="term" value="P:translation"/>
    <property type="evidence" value="ECO:0007669"/>
    <property type="project" value="UniProtKB-UniRule"/>
</dbReference>
<dbReference type="Pfam" id="PF01197">
    <property type="entry name" value="Ribosomal_L31"/>
    <property type="match status" value="1"/>
</dbReference>
<evidence type="ECO:0000256" key="5">
    <source>
        <dbReference type="ARBA" id="ARBA00022884"/>
    </source>
</evidence>
<evidence type="ECO:0000256" key="6">
    <source>
        <dbReference type="ARBA" id="ARBA00022980"/>
    </source>
</evidence>
<dbReference type="InterPro" id="IPR034704">
    <property type="entry name" value="Ribosomal_bL28/bL31-like_sf"/>
</dbReference>
<comment type="caution">
    <text evidence="9">Lacks conserved residue(s) required for the propagation of feature annotation.</text>
</comment>
<dbReference type="GO" id="GO:0019843">
    <property type="term" value="F:rRNA binding"/>
    <property type="evidence" value="ECO:0007669"/>
    <property type="project" value="UniProtKB-KW"/>
</dbReference>
<dbReference type="GO" id="GO:0003735">
    <property type="term" value="F:structural constituent of ribosome"/>
    <property type="evidence" value="ECO:0007669"/>
    <property type="project" value="InterPro"/>
</dbReference>
<proteinExistence type="inferred from homology"/>
<comment type="function">
    <text evidence="1 9">Binds the 23S rRNA.</text>
</comment>
<reference evidence="10 11" key="1">
    <citation type="submission" date="2020-08" db="EMBL/GenBank/DDBJ databases">
        <title>Genomic Encyclopedia of Type Strains, Phase IV (KMG-IV): sequencing the most valuable type-strain genomes for metagenomic binning, comparative biology and taxonomic classification.</title>
        <authorList>
            <person name="Goeker M."/>
        </authorList>
    </citation>
    <scope>NUCLEOTIDE SEQUENCE [LARGE SCALE GENOMIC DNA]</scope>
    <source>
        <strain evidence="10 11">DSM 28760</strain>
    </source>
</reference>
<comment type="similarity">
    <text evidence="2 9">Belongs to the bacterial ribosomal protein bL31 family. Type A subfamily.</text>
</comment>
<sequence length="77" mass="8596">MPKQDIHPDYHFIQVVMTDGSKYVTRSTYGKPNGTLNLDIDPTSHPAWTGGSQQLLDRGGRVSRFKNKFAGISFGQK</sequence>
<name>A0A7W5Z4H6_9HYPH</name>
<dbReference type="GO" id="GO:1990904">
    <property type="term" value="C:ribonucleoprotein complex"/>
    <property type="evidence" value="ECO:0007669"/>
    <property type="project" value="UniProtKB-KW"/>
</dbReference>
<evidence type="ECO:0000313" key="11">
    <source>
        <dbReference type="Proteomes" id="UP000537592"/>
    </source>
</evidence>
<dbReference type="InterPro" id="IPR027491">
    <property type="entry name" value="Ribosomal_bL31_A"/>
</dbReference>